<reference evidence="6" key="1">
    <citation type="journal article" date="2014" name="Int. J. Syst. Evol. Microbiol.">
        <title>Complete genome of a new Firmicutes species belonging to the dominant human colonic microbiota ('Ruminococcus bicirculans') reveals two chromosomes and a selective capacity to utilize plant glucans.</title>
        <authorList>
            <consortium name="NISC Comparative Sequencing Program"/>
            <person name="Wegmann U."/>
            <person name="Louis P."/>
            <person name="Goesmann A."/>
            <person name="Henrissat B."/>
            <person name="Duncan S.H."/>
            <person name="Flint H.J."/>
        </authorList>
    </citation>
    <scope>NUCLEOTIDE SEQUENCE</scope>
    <source>
        <strain evidence="6">NBRC 103408</strain>
    </source>
</reference>
<protein>
    <submittedName>
        <fullName evidence="6">Transcriptional regulator</fullName>
    </submittedName>
</protein>
<dbReference type="NCBIfam" id="TIGR03339">
    <property type="entry name" value="phn_lysR"/>
    <property type="match status" value="1"/>
</dbReference>
<keyword evidence="4" id="KW-0804">Transcription</keyword>
<dbReference type="SUPFAM" id="SSF53850">
    <property type="entry name" value="Periplasmic binding protein-like II"/>
    <property type="match status" value="1"/>
</dbReference>
<reference evidence="6" key="2">
    <citation type="submission" date="2023-01" db="EMBL/GenBank/DDBJ databases">
        <title>Draft genome sequence of Sneathiella chinensis strain NBRC 103408.</title>
        <authorList>
            <person name="Sun Q."/>
            <person name="Mori K."/>
        </authorList>
    </citation>
    <scope>NUCLEOTIDE SEQUENCE</scope>
    <source>
        <strain evidence="6">NBRC 103408</strain>
    </source>
</reference>
<dbReference type="InterPro" id="IPR005119">
    <property type="entry name" value="LysR_subst-bd"/>
</dbReference>
<keyword evidence="3" id="KW-0238">DNA-binding</keyword>
<name>A0ABQ5U4M5_9PROT</name>
<dbReference type="Proteomes" id="UP001161409">
    <property type="component" value="Unassembled WGS sequence"/>
</dbReference>
<dbReference type="PRINTS" id="PR00039">
    <property type="entry name" value="HTHLYSR"/>
</dbReference>
<dbReference type="PROSITE" id="PS50931">
    <property type="entry name" value="HTH_LYSR"/>
    <property type="match status" value="1"/>
</dbReference>
<dbReference type="Gene3D" id="1.10.10.10">
    <property type="entry name" value="Winged helix-like DNA-binding domain superfamily/Winged helix DNA-binding domain"/>
    <property type="match status" value="1"/>
</dbReference>
<dbReference type="PANTHER" id="PTHR30126">
    <property type="entry name" value="HTH-TYPE TRANSCRIPTIONAL REGULATOR"/>
    <property type="match status" value="1"/>
</dbReference>
<keyword evidence="7" id="KW-1185">Reference proteome</keyword>
<comment type="caution">
    <text evidence="6">The sequence shown here is derived from an EMBL/GenBank/DDBJ whole genome shotgun (WGS) entry which is preliminary data.</text>
</comment>
<dbReference type="InterPro" id="IPR036390">
    <property type="entry name" value="WH_DNA-bd_sf"/>
</dbReference>
<dbReference type="RefSeq" id="WP_169560769.1">
    <property type="nucleotide sequence ID" value="NZ_BSNF01000006.1"/>
</dbReference>
<dbReference type="PANTHER" id="PTHR30126:SF94">
    <property type="entry name" value="LYSR FAMILY TRANSCRIPTIONAL REGULATOR"/>
    <property type="match status" value="1"/>
</dbReference>
<dbReference type="InterPro" id="IPR000847">
    <property type="entry name" value="LysR_HTH_N"/>
</dbReference>
<proteinExistence type="inferred from homology"/>
<comment type="similarity">
    <text evidence="1">Belongs to the LysR transcriptional regulatory family.</text>
</comment>
<dbReference type="Gene3D" id="3.40.190.290">
    <property type="match status" value="1"/>
</dbReference>
<dbReference type="Pfam" id="PF03466">
    <property type="entry name" value="LysR_substrate"/>
    <property type="match status" value="1"/>
</dbReference>
<dbReference type="SUPFAM" id="SSF46785">
    <property type="entry name" value="Winged helix' DNA-binding domain"/>
    <property type="match status" value="1"/>
</dbReference>
<dbReference type="EMBL" id="BSNF01000006">
    <property type="protein sequence ID" value="GLQ06620.1"/>
    <property type="molecule type" value="Genomic_DNA"/>
</dbReference>
<dbReference type="InterPro" id="IPR036388">
    <property type="entry name" value="WH-like_DNA-bd_sf"/>
</dbReference>
<evidence type="ECO:0000256" key="1">
    <source>
        <dbReference type="ARBA" id="ARBA00009437"/>
    </source>
</evidence>
<evidence type="ECO:0000256" key="4">
    <source>
        <dbReference type="ARBA" id="ARBA00023163"/>
    </source>
</evidence>
<organism evidence="6 7">
    <name type="scientific">Sneathiella chinensis</name>
    <dbReference type="NCBI Taxonomy" id="349750"/>
    <lineage>
        <taxon>Bacteria</taxon>
        <taxon>Pseudomonadati</taxon>
        <taxon>Pseudomonadota</taxon>
        <taxon>Alphaproteobacteria</taxon>
        <taxon>Sneathiellales</taxon>
        <taxon>Sneathiellaceae</taxon>
        <taxon>Sneathiella</taxon>
    </lineage>
</organism>
<evidence type="ECO:0000256" key="3">
    <source>
        <dbReference type="ARBA" id="ARBA00023125"/>
    </source>
</evidence>
<feature type="domain" description="HTH lysR-type" evidence="5">
    <location>
        <begin position="1"/>
        <end position="58"/>
    </location>
</feature>
<gene>
    <name evidence="6" type="ORF">GCM10007924_18410</name>
</gene>
<evidence type="ECO:0000256" key="2">
    <source>
        <dbReference type="ARBA" id="ARBA00023015"/>
    </source>
</evidence>
<evidence type="ECO:0000259" key="5">
    <source>
        <dbReference type="PROSITE" id="PS50931"/>
    </source>
</evidence>
<accession>A0ABQ5U4M5</accession>
<evidence type="ECO:0000313" key="6">
    <source>
        <dbReference type="EMBL" id="GLQ06620.1"/>
    </source>
</evidence>
<evidence type="ECO:0000313" key="7">
    <source>
        <dbReference type="Proteomes" id="UP001161409"/>
    </source>
</evidence>
<sequence>MHYSQFRAFHAVALRGGFSKAADHLGLTQPAVSDQVKKLEEHFNVLLFHRHKRVVRLTELGSQLFEHTQRMFDIEKQAVDLLSANQVLEKGHLNIASDTPLHVVPLIGRFRQQYPGITVSLRMGNSDEIRAGLLDFHFDIGVVADMPDDPRFHSVVLRQDPLVAFISKDHPLADRQSLTLRELSALPLVLRERGSKTRAHLETAMQDAGLKVNLAMEVQGREAVREAVAAGIGVGIVSEPEFGFDSRLVPLTLSDCTASMTESLVCLKEKLPLRSVAAFFDSNQEDA</sequence>
<dbReference type="Pfam" id="PF00126">
    <property type="entry name" value="HTH_1"/>
    <property type="match status" value="1"/>
</dbReference>
<keyword evidence="2" id="KW-0805">Transcription regulation</keyword>
<dbReference type="InterPro" id="IPR017724">
    <property type="entry name" value="Tscrpt_reg_LysR"/>
</dbReference>